<dbReference type="Proteomes" id="UP001152607">
    <property type="component" value="Unassembled WGS sequence"/>
</dbReference>
<dbReference type="OrthoDB" id="5417628at2759"/>
<proteinExistence type="predicted"/>
<dbReference type="EMBL" id="CAOQHR010000009">
    <property type="protein sequence ID" value="CAI6339261.1"/>
    <property type="molecule type" value="Genomic_DNA"/>
</dbReference>
<evidence type="ECO:0000313" key="2">
    <source>
        <dbReference type="EMBL" id="CAI6339261.1"/>
    </source>
</evidence>
<feature type="region of interest" description="Disordered" evidence="1">
    <location>
        <begin position="357"/>
        <end position="457"/>
    </location>
</feature>
<feature type="compositionally biased region" description="Basic and acidic residues" evidence="1">
    <location>
        <begin position="408"/>
        <end position="418"/>
    </location>
</feature>
<sequence>MRYSNWDVILFPRDSPVPIQEFKTACYTSESECVWTAQPLPTLACYIASQPPSTPFRISVHSWIAPVKPSPAIESCRKPNERVVFTAQVLVDGSRVYHGYYEIETQWPKEIVNAKPAIRDPNTTSQHGSFLEFPPFRFGVLGQYSWNARENAGRIKFILSEQLVRNRGPDLELGASNHVVCFTFQHAPRGILEQAGIAWPILNPLFLPLSQRPEWPPSSHHFVSKSRDFSAEPTFIGVRNGEPHTRSRTGPPPRSSQWPRPSEKDFGMGTWDACFAGTYEFAPYSKPSDPWAAAPFQSKEMNETLRKHPSQVLVSFRDDQLDQIIEAVSPSKKQHRRSSLISGTTLASKMQTYATRSSAAALSRKSSYQGQNPKTDNKLPTGPPQEPRIHDPYQDSNEIFTSLSFMPRPDRKDSDVSMRDPSSIFSPVPVGERSSPAQLPSAQGNIQSRKEGHSGVPPTLDAGQLRSLLPDTDLPKSSEQHFKGNCINANGAREERDFVPGHKGMSSVDSTVRLERQLFSALGEELSGFNEEVMEDTRVMPLADDFSTPASKRKRQGTTDDRDGSPLCKVAREDDRGVSHSRGEI</sequence>
<dbReference type="AlphaFoldDB" id="A0A9W4XVF1"/>
<name>A0A9W4XVF1_9PLEO</name>
<gene>
    <name evidence="2" type="ORF">PDIGIT_LOCUS12413</name>
</gene>
<reference evidence="2" key="1">
    <citation type="submission" date="2023-01" db="EMBL/GenBank/DDBJ databases">
        <authorList>
            <person name="Van Ghelder C."/>
            <person name="Rancurel C."/>
        </authorList>
    </citation>
    <scope>NUCLEOTIDE SEQUENCE</scope>
    <source>
        <strain evidence="2">CNCM I-4278</strain>
    </source>
</reference>
<feature type="compositionally biased region" description="Basic and acidic residues" evidence="1">
    <location>
        <begin position="557"/>
        <end position="585"/>
    </location>
</feature>
<protein>
    <submittedName>
        <fullName evidence="2">Uncharacterized protein</fullName>
    </submittedName>
</protein>
<feature type="compositionally biased region" description="Polar residues" evidence="1">
    <location>
        <begin position="394"/>
        <end position="404"/>
    </location>
</feature>
<feature type="region of interest" description="Disordered" evidence="1">
    <location>
        <begin position="237"/>
        <end position="263"/>
    </location>
</feature>
<organism evidence="2 3">
    <name type="scientific">Periconia digitata</name>
    <dbReference type="NCBI Taxonomy" id="1303443"/>
    <lineage>
        <taxon>Eukaryota</taxon>
        <taxon>Fungi</taxon>
        <taxon>Dikarya</taxon>
        <taxon>Ascomycota</taxon>
        <taxon>Pezizomycotina</taxon>
        <taxon>Dothideomycetes</taxon>
        <taxon>Pleosporomycetidae</taxon>
        <taxon>Pleosporales</taxon>
        <taxon>Massarineae</taxon>
        <taxon>Periconiaceae</taxon>
        <taxon>Periconia</taxon>
    </lineage>
</organism>
<evidence type="ECO:0000256" key="1">
    <source>
        <dbReference type="SAM" id="MobiDB-lite"/>
    </source>
</evidence>
<keyword evidence="3" id="KW-1185">Reference proteome</keyword>
<evidence type="ECO:0000313" key="3">
    <source>
        <dbReference type="Proteomes" id="UP001152607"/>
    </source>
</evidence>
<accession>A0A9W4XVF1</accession>
<feature type="compositionally biased region" description="Polar residues" evidence="1">
    <location>
        <begin position="435"/>
        <end position="447"/>
    </location>
</feature>
<feature type="compositionally biased region" description="Low complexity" evidence="1">
    <location>
        <begin position="357"/>
        <end position="368"/>
    </location>
</feature>
<comment type="caution">
    <text evidence="2">The sequence shown here is derived from an EMBL/GenBank/DDBJ whole genome shotgun (WGS) entry which is preliminary data.</text>
</comment>
<feature type="region of interest" description="Disordered" evidence="1">
    <location>
        <begin position="543"/>
        <end position="585"/>
    </location>
</feature>